<gene>
    <name evidence="2" type="ORF">N8I77_011399</name>
</gene>
<dbReference type="Proteomes" id="UP001265746">
    <property type="component" value="Unassembled WGS sequence"/>
</dbReference>
<feature type="region of interest" description="Disordered" evidence="1">
    <location>
        <begin position="273"/>
        <end position="352"/>
    </location>
</feature>
<evidence type="ECO:0000313" key="2">
    <source>
        <dbReference type="EMBL" id="KAK2599665.1"/>
    </source>
</evidence>
<feature type="compositionally biased region" description="Basic and acidic residues" evidence="1">
    <location>
        <begin position="444"/>
        <end position="468"/>
    </location>
</feature>
<feature type="compositionally biased region" description="Low complexity" evidence="1">
    <location>
        <begin position="280"/>
        <end position="302"/>
    </location>
</feature>
<keyword evidence="3" id="KW-1185">Reference proteome</keyword>
<feature type="region of interest" description="Disordered" evidence="1">
    <location>
        <begin position="1"/>
        <end position="73"/>
    </location>
</feature>
<dbReference type="AlphaFoldDB" id="A0AAD9S6U7"/>
<evidence type="ECO:0000256" key="1">
    <source>
        <dbReference type="SAM" id="MobiDB-lite"/>
    </source>
</evidence>
<dbReference type="EMBL" id="JAUJFL010000007">
    <property type="protein sequence ID" value="KAK2599665.1"/>
    <property type="molecule type" value="Genomic_DNA"/>
</dbReference>
<feature type="compositionally biased region" description="Polar residues" evidence="1">
    <location>
        <begin position="332"/>
        <end position="350"/>
    </location>
</feature>
<feature type="region of interest" description="Disordered" evidence="1">
    <location>
        <begin position="430"/>
        <end position="468"/>
    </location>
</feature>
<accession>A0AAD9S6U7</accession>
<comment type="caution">
    <text evidence="2">The sequence shown here is derived from an EMBL/GenBank/DDBJ whole genome shotgun (WGS) entry which is preliminary data.</text>
</comment>
<reference evidence="2" key="1">
    <citation type="submission" date="2023-06" db="EMBL/GenBank/DDBJ databases">
        <authorList>
            <person name="Noh H."/>
        </authorList>
    </citation>
    <scope>NUCLEOTIDE SEQUENCE</scope>
    <source>
        <strain evidence="2">DUCC20226</strain>
    </source>
</reference>
<proteinExistence type="predicted"/>
<feature type="compositionally biased region" description="Polar residues" evidence="1">
    <location>
        <begin position="50"/>
        <end position="64"/>
    </location>
</feature>
<organism evidence="2 3">
    <name type="scientific">Phomopsis amygdali</name>
    <name type="common">Fusicoccum amygdali</name>
    <dbReference type="NCBI Taxonomy" id="1214568"/>
    <lineage>
        <taxon>Eukaryota</taxon>
        <taxon>Fungi</taxon>
        <taxon>Dikarya</taxon>
        <taxon>Ascomycota</taxon>
        <taxon>Pezizomycotina</taxon>
        <taxon>Sordariomycetes</taxon>
        <taxon>Sordariomycetidae</taxon>
        <taxon>Diaporthales</taxon>
        <taxon>Diaporthaceae</taxon>
        <taxon>Diaporthe</taxon>
    </lineage>
</organism>
<protein>
    <submittedName>
        <fullName evidence="2">Uncharacterized protein</fullName>
    </submittedName>
</protein>
<sequence>MPRDFANAQGSFVASGRGHGHGQADAAQPQPGLQASSNPIADELPVPQHANAQDQNAAETSNGPSKEARVAPRKAEMRVLLNQRGNQYSGRIRSLEELKDFEEVQKLVHLLQVRDLSAGFPLTEDAYMRHSRELFDAMKDLVDIHDKVGNMAATVESDGDSLAVKFVKSKSPIEVEIMAGKMMRAMLKAQRGQLHLPRFKFQYYSNFTLRFRAVVAAVQFSKLLVRSAFDSDEWVERIVANPKVEMEQKIKNKNINDVRSVRTRQTRTTLAALSAGTGQGQPSQGPAAPPAQNQAAPGAAPAERPSERPSKRAKPSQEQPAQPEVALPSSAEEISTPQDQQPMVGQSSHPSYLGHEASYENFQQLMDECTSLGELSMVPSVMSPYAFPGGGDGTYGFDGNMFAASGQILPPYASQPQVPEPIQWYGFETHVQPTSGATGMEATELNKDNPQDEDQKEKEHDDQAHHNA</sequence>
<name>A0AAD9S6U7_PHOAM</name>
<evidence type="ECO:0000313" key="3">
    <source>
        <dbReference type="Proteomes" id="UP001265746"/>
    </source>
</evidence>